<dbReference type="AlphaFoldDB" id="A0A2T0T830"/>
<accession>A0A2T0T830</accession>
<evidence type="ECO:0000313" key="1">
    <source>
        <dbReference type="EMBL" id="PRY41815.1"/>
    </source>
</evidence>
<proteinExistence type="predicted"/>
<dbReference type="Proteomes" id="UP000238375">
    <property type="component" value="Unassembled WGS sequence"/>
</dbReference>
<name>A0A2T0T830_9BACT</name>
<evidence type="ECO:0000313" key="2">
    <source>
        <dbReference type="Proteomes" id="UP000238375"/>
    </source>
</evidence>
<reference evidence="1 2" key="1">
    <citation type="submission" date="2018-03" db="EMBL/GenBank/DDBJ databases">
        <title>Genomic Encyclopedia of Archaeal and Bacterial Type Strains, Phase II (KMG-II): from individual species to whole genera.</title>
        <authorList>
            <person name="Goeker M."/>
        </authorList>
    </citation>
    <scope>NUCLEOTIDE SEQUENCE [LARGE SCALE GENOMIC DNA]</scope>
    <source>
        <strain evidence="1 2">DSM 28354</strain>
    </source>
</reference>
<protein>
    <submittedName>
        <fullName evidence="1">Uncharacterized protein</fullName>
    </submittedName>
</protein>
<dbReference type="OrthoDB" id="9934835at2"/>
<comment type="caution">
    <text evidence="1">The sequence shown here is derived from an EMBL/GenBank/DDBJ whole genome shotgun (WGS) entry which is preliminary data.</text>
</comment>
<keyword evidence="2" id="KW-1185">Reference proteome</keyword>
<dbReference type="RefSeq" id="WP_106137030.1">
    <property type="nucleotide sequence ID" value="NZ_PVTE01000005.1"/>
</dbReference>
<dbReference type="EMBL" id="PVTE01000005">
    <property type="protein sequence ID" value="PRY41815.1"/>
    <property type="molecule type" value="Genomic_DNA"/>
</dbReference>
<gene>
    <name evidence="1" type="ORF">CLV58_10514</name>
</gene>
<sequence>MLQAQPEIEFNRQSINSMRSIKQGLLVVVVGLCVASSISFSQHYSTRLQHVQFKDKILATNLGSFARESGAKVVRVQIRKQPDGYLYQLARVYYLDFVEDRLTVNWAQWNNKLILFYDDGALPDVCTITDTATIADLLQYARTLLPKIAVPKRTAPITKDAIPVNLKSVMIDGTEWTFKVANGRELFFNSSTSYDGSDAQVDLPAVPEQHN</sequence>
<organism evidence="1 2">
    <name type="scientific">Spirosoma oryzae</name>
    <dbReference type="NCBI Taxonomy" id="1469603"/>
    <lineage>
        <taxon>Bacteria</taxon>
        <taxon>Pseudomonadati</taxon>
        <taxon>Bacteroidota</taxon>
        <taxon>Cytophagia</taxon>
        <taxon>Cytophagales</taxon>
        <taxon>Cytophagaceae</taxon>
        <taxon>Spirosoma</taxon>
    </lineage>
</organism>